<dbReference type="RefSeq" id="WP_394484321.1">
    <property type="nucleotide sequence ID" value="NZ_JBIGHV010000013.1"/>
</dbReference>
<evidence type="ECO:0000313" key="5">
    <source>
        <dbReference type="EMBL" id="MFG6433516.1"/>
    </source>
</evidence>
<evidence type="ECO:0000256" key="1">
    <source>
        <dbReference type="ARBA" id="ARBA00023015"/>
    </source>
</evidence>
<reference evidence="5 6" key="1">
    <citation type="submission" date="2024-08" db="EMBL/GenBank/DDBJ databases">
        <authorList>
            <person name="Lu H."/>
        </authorList>
    </citation>
    <scope>NUCLEOTIDE SEQUENCE [LARGE SCALE GENOMIC DNA]</scope>
    <source>
        <strain evidence="5 6">LYH14W</strain>
    </source>
</reference>
<organism evidence="5 6">
    <name type="scientific">Pelomonas parva</name>
    <dbReference type="NCBI Taxonomy" id="3299032"/>
    <lineage>
        <taxon>Bacteria</taxon>
        <taxon>Pseudomonadati</taxon>
        <taxon>Pseudomonadota</taxon>
        <taxon>Betaproteobacteria</taxon>
        <taxon>Burkholderiales</taxon>
        <taxon>Sphaerotilaceae</taxon>
        <taxon>Roseateles</taxon>
    </lineage>
</organism>
<keyword evidence="2" id="KW-0238">DNA-binding</keyword>
<dbReference type="InterPro" id="IPR050204">
    <property type="entry name" value="AraC_XylS_family_regulators"/>
</dbReference>
<dbReference type="EMBL" id="JBIGHV010000013">
    <property type="protein sequence ID" value="MFG6433516.1"/>
    <property type="molecule type" value="Genomic_DNA"/>
</dbReference>
<evidence type="ECO:0000256" key="2">
    <source>
        <dbReference type="ARBA" id="ARBA00023125"/>
    </source>
</evidence>
<comment type="caution">
    <text evidence="5">The sequence shown here is derived from an EMBL/GenBank/DDBJ whole genome shotgun (WGS) entry which is preliminary data.</text>
</comment>
<dbReference type="InterPro" id="IPR009057">
    <property type="entry name" value="Homeodomain-like_sf"/>
</dbReference>
<keyword evidence="1" id="KW-0805">Transcription regulation</keyword>
<feature type="domain" description="HTH araC/xylS-type" evidence="4">
    <location>
        <begin position="223"/>
        <end position="321"/>
    </location>
</feature>
<dbReference type="Gene3D" id="1.10.10.60">
    <property type="entry name" value="Homeodomain-like"/>
    <property type="match status" value="2"/>
</dbReference>
<gene>
    <name evidence="5" type="ORF">ACG00Y_26650</name>
</gene>
<dbReference type="SUPFAM" id="SSF46689">
    <property type="entry name" value="Homeodomain-like"/>
    <property type="match status" value="2"/>
</dbReference>
<dbReference type="SMART" id="SM00342">
    <property type="entry name" value="HTH_ARAC"/>
    <property type="match status" value="1"/>
</dbReference>
<name>A0ABW7FC67_9BURK</name>
<dbReference type="PANTHER" id="PTHR46796">
    <property type="entry name" value="HTH-TYPE TRANSCRIPTIONAL ACTIVATOR RHAS-RELATED"/>
    <property type="match status" value="1"/>
</dbReference>
<evidence type="ECO:0000259" key="4">
    <source>
        <dbReference type="PROSITE" id="PS01124"/>
    </source>
</evidence>
<dbReference type="InterPro" id="IPR018060">
    <property type="entry name" value="HTH_AraC"/>
</dbReference>
<evidence type="ECO:0000313" key="6">
    <source>
        <dbReference type="Proteomes" id="UP001606210"/>
    </source>
</evidence>
<sequence length="323" mass="34015">MPTLPAQPVDPFDDALADLRIVGTVLLHCAYAPPWAVDVPAEPELRGLIQAPPHARVLVFHHVRAEAFELRLGGAPPLDVGLRDIALVTDGAAHRLSRGDCHTAVPLASILAGMGPPPTPRGTAGATELICGVFVTQGVPLNPLLGALPPVLRVTAADDSATPMLAGTVALLAQELDRGASTGFSAARLLELMCAETLKVHRDSAGATIEPGWLRGLADARLGAALRCVHERPQEAWSVERLAGKVALSPSRFAARFRAGVGMSVMGYVAQWRANVACRLLIEGQLPLAEVAARVGYDSVPAFSRAFKGQLGQPPGAWRLARR</sequence>
<dbReference type="Pfam" id="PF12852">
    <property type="entry name" value="Cupin_6"/>
    <property type="match status" value="1"/>
</dbReference>
<accession>A0ABW7FC67</accession>
<dbReference type="Pfam" id="PF12833">
    <property type="entry name" value="HTH_18"/>
    <property type="match status" value="1"/>
</dbReference>
<dbReference type="InterPro" id="IPR032783">
    <property type="entry name" value="AraC_lig"/>
</dbReference>
<keyword evidence="6" id="KW-1185">Reference proteome</keyword>
<dbReference type="PANTHER" id="PTHR46796:SF7">
    <property type="entry name" value="ARAC FAMILY TRANSCRIPTIONAL REGULATOR"/>
    <property type="match status" value="1"/>
</dbReference>
<dbReference type="PROSITE" id="PS01124">
    <property type="entry name" value="HTH_ARAC_FAMILY_2"/>
    <property type="match status" value="1"/>
</dbReference>
<keyword evidence="3" id="KW-0804">Transcription</keyword>
<protein>
    <submittedName>
        <fullName evidence="5">AraC family transcriptional regulator</fullName>
    </submittedName>
</protein>
<evidence type="ECO:0000256" key="3">
    <source>
        <dbReference type="ARBA" id="ARBA00023163"/>
    </source>
</evidence>
<dbReference type="Proteomes" id="UP001606210">
    <property type="component" value="Unassembled WGS sequence"/>
</dbReference>
<proteinExistence type="predicted"/>